<feature type="transmembrane region" description="Helical" evidence="10">
    <location>
        <begin position="41"/>
        <end position="62"/>
    </location>
</feature>
<dbReference type="EMBL" id="SZPQ01000037">
    <property type="protein sequence ID" value="TKI03863.1"/>
    <property type="molecule type" value="Genomic_DNA"/>
</dbReference>
<organism evidence="13 14">
    <name type="scientific">Martelella alba</name>
    <dbReference type="NCBI Taxonomy" id="2590451"/>
    <lineage>
        <taxon>Bacteria</taxon>
        <taxon>Pseudomonadati</taxon>
        <taxon>Pseudomonadota</taxon>
        <taxon>Alphaproteobacteria</taxon>
        <taxon>Hyphomicrobiales</taxon>
        <taxon>Aurantimonadaceae</taxon>
        <taxon>Martelella</taxon>
    </lineage>
</organism>
<sequence>MIPEAGDFLLCLAAGLALLLSFYPLWGAVRQDARLMATTRPLACGLFLAVAGAFGCLVYAFAVNDFSVVYVADNSSGQLPLYYRIAATWGAHEGSLLLWVLLLGGWTLAAAVLSRRQPIDATARVLAVMGMINAGFLLFILLTSNPFRRTLPDLPIAGHDLNPLLQDIGLILHPPLLYMGYVGFSVAFAFAIASLTAGRMDAAWARWARPWTMAAWVCLTLGIVFGSYWAYYELGWGGWWFWDPVENASLMPWLAGTALLHSLAVAEKRGALKSWTILLSIAVFSLCLLGTFLVRSGVLISVHAFAAAPARGLFILVLLLILIGGSLLLYALRGGGIRGRTSHALFSRESFLLGNNVLLMAATFTVLLGTLLPLLYRQLGWGDISVGEPFFNSMFTWLAAPIALLMGVGPLIRWRRDNTGKWSRRLLPALVASLALSLLLPRLLGDEIRAMTVIGLLMALWITSLTLRELHERACHSHSRKGGLNRLSASHWGMTLGHLGVAVTIIGITFSHNYSLERDVRMNIGDSVMLRDYRFVLSQLREVTGPNYTGAAAIIDVSRRNRPQARLRAEKRFYATRRVVASEAAINGGLSRDLYAVLGEKMSDGAWTIKLYYKPFVRWIWLGGLLMAAGGLCCLFDPRYRALGRAARSAKEAG</sequence>
<feature type="transmembrane region" description="Helical" evidence="10">
    <location>
        <begin position="489"/>
        <end position="510"/>
    </location>
</feature>
<protein>
    <submittedName>
        <fullName evidence="13">Heme lyase CcmF/NrfE family subunit</fullName>
    </submittedName>
</protein>
<dbReference type="Pfam" id="PF01578">
    <property type="entry name" value="Cytochrom_C_asm"/>
    <property type="match status" value="1"/>
</dbReference>
<feature type="transmembrane region" description="Helical" evidence="10">
    <location>
        <begin position="450"/>
        <end position="468"/>
    </location>
</feature>
<dbReference type="PRINTS" id="PR01410">
    <property type="entry name" value="CCBIOGENESIS"/>
</dbReference>
<name>A0ABY2SIU7_9HYPH</name>
<keyword evidence="14" id="KW-1185">Reference proteome</keyword>
<keyword evidence="7 10" id="KW-1133">Transmembrane helix</keyword>
<dbReference type="PANTHER" id="PTHR43653">
    <property type="entry name" value="CYTOCHROME C ASSEMBLY PROTEIN-RELATED"/>
    <property type="match status" value="1"/>
</dbReference>
<comment type="subcellular location">
    <subcellularLocation>
        <location evidence="1">Cell inner membrane</location>
        <topology evidence="1">Multi-pass membrane protein</topology>
    </subcellularLocation>
</comment>
<feature type="transmembrane region" description="Helical" evidence="10">
    <location>
        <begin position="6"/>
        <end position="29"/>
    </location>
</feature>
<feature type="transmembrane region" description="Helical" evidence="10">
    <location>
        <begin position="96"/>
        <end position="113"/>
    </location>
</feature>
<feature type="transmembrane region" description="Helical" evidence="10">
    <location>
        <begin position="278"/>
        <end position="306"/>
    </location>
</feature>
<feature type="transmembrane region" description="Helical" evidence="10">
    <location>
        <begin position="125"/>
        <end position="144"/>
    </location>
</feature>
<feature type="transmembrane region" description="Helical" evidence="10">
    <location>
        <begin position="210"/>
        <end position="230"/>
    </location>
</feature>
<evidence type="ECO:0000256" key="8">
    <source>
        <dbReference type="ARBA" id="ARBA00023136"/>
    </source>
</evidence>
<comment type="similarity">
    <text evidence="2">Belongs to the CcmF/CycK/Ccl1/NrfE/CcsA family.</text>
</comment>
<comment type="function">
    <text evidence="9">Required for the biogenesis of c-type cytochromes. Possible subunit of a heme lyase.</text>
</comment>
<keyword evidence="3" id="KW-1003">Cell membrane</keyword>
<dbReference type="RefSeq" id="WP_136992148.1">
    <property type="nucleotide sequence ID" value="NZ_SZPQ01000037.1"/>
</dbReference>
<evidence type="ECO:0000259" key="11">
    <source>
        <dbReference type="Pfam" id="PF01578"/>
    </source>
</evidence>
<evidence type="ECO:0000256" key="6">
    <source>
        <dbReference type="ARBA" id="ARBA00022748"/>
    </source>
</evidence>
<dbReference type="NCBIfam" id="TIGR00353">
    <property type="entry name" value="nrfE"/>
    <property type="match status" value="1"/>
</dbReference>
<feature type="transmembrane region" description="Helical" evidence="10">
    <location>
        <begin position="616"/>
        <end position="636"/>
    </location>
</feature>
<evidence type="ECO:0000256" key="7">
    <source>
        <dbReference type="ARBA" id="ARBA00022989"/>
    </source>
</evidence>
<keyword evidence="6" id="KW-0201">Cytochrome c-type biogenesis</keyword>
<dbReference type="NCBIfam" id="NF007691">
    <property type="entry name" value="PRK10369.1"/>
    <property type="match status" value="1"/>
</dbReference>
<dbReference type="InterPro" id="IPR032523">
    <property type="entry name" value="CcmF_C"/>
</dbReference>
<evidence type="ECO:0000256" key="10">
    <source>
        <dbReference type="SAM" id="Phobius"/>
    </source>
</evidence>
<evidence type="ECO:0000313" key="14">
    <source>
        <dbReference type="Proteomes" id="UP000305202"/>
    </source>
</evidence>
<feature type="domain" description="Cytochrome c-type biogenesis protein CcmF C-terminal" evidence="12">
    <location>
        <begin position="316"/>
        <end position="637"/>
    </location>
</feature>
<dbReference type="GO" id="GO:0016829">
    <property type="term" value="F:lyase activity"/>
    <property type="evidence" value="ECO:0007669"/>
    <property type="project" value="UniProtKB-KW"/>
</dbReference>
<gene>
    <name evidence="13" type="ORF">FCN80_20265</name>
</gene>
<dbReference type="InterPro" id="IPR003567">
    <property type="entry name" value="Cyt_c_biogenesis"/>
</dbReference>
<dbReference type="Proteomes" id="UP000305202">
    <property type="component" value="Unassembled WGS sequence"/>
</dbReference>
<feature type="transmembrane region" description="Helical" evidence="10">
    <location>
        <begin position="426"/>
        <end position="444"/>
    </location>
</feature>
<keyword evidence="5 10" id="KW-0812">Transmembrane</keyword>
<keyword evidence="4" id="KW-0997">Cell inner membrane</keyword>
<evidence type="ECO:0000256" key="3">
    <source>
        <dbReference type="ARBA" id="ARBA00022475"/>
    </source>
</evidence>
<evidence type="ECO:0000256" key="4">
    <source>
        <dbReference type="ARBA" id="ARBA00022519"/>
    </source>
</evidence>
<feature type="transmembrane region" description="Helical" evidence="10">
    <location>
        <begin position="353"/>
        <end position="375"/>
    </location>
</feature>
<accession>A0ABY2SIU7</accession>
<keyword evidence="13" id="KW-0456">Lyase</keyword>
<comment type="caution">
    <text evidence="13">The sequence shown here is derived from an EMBL/GenBank/DDBJ whole genome shotgun (WGS) entry which is preliminary data.</text>
</comment>
<dbReference type="PANTHER" id="PTHR43653:SF1">
    <property type="entry name" value="CYTOCHROME C-TYPE BIOGENESIS PROTEIN CCMF"/>
    <property type="match status" value="1"/>
</dbReference>
<keyword evidence="8 10" id="KW-0472">Membrane</keyword>
<evidence type="ECO:0000256" key="9">
    <source>
        <dbReference type="ARBA" id="ARBA00037230"/>
    </source>
</evidence>
<feature type="domain" description="Cytochrome c assembly protein" evidence="11">
    <location>
        <begin position="89"/>
        <end position="296"/>
    </location>
</feature>
<dbReference type="InterPro" id="IPR003568">
    <property type="entry name" value="Cyt_c_biogenesis_CcmF"/>
</dbReference>
<feature type="transmembrane region" description="Helical" evidence="10">
    <location>
        <begin position="312"/>
        <end position="332"/>
    </location>
</feature>
<feature type="transmembrane region" description="Helical" evidence="10">
    <location>
        <begin position="250"/>
        <end position="266"/>
    </location>
</feature>
<evidence type="ECO:0000256" key="1">
    <source>
        <dbReference type="ARBA" id="ARBA00004429"/>
    </source>
</evidence>
<reference evidence="13 14" key="1">
    <citation type="submission" date="2019-04" db="EMBL/GenBank/DDBJ databases">
        <authorList>
            <person name="Li M."/>
            <person name="Gao C."/>
        </authorList>
    </citation>
    <scope>NUCLEOTIDE SEQUENCE [LARGE SCALE GENOMIC DNA]</scope>
    <source>
        <strain evidence="13 14">BGMRC 2031</strain>
    </source>
</reference>
<dbReference type="Pfam" id="PF16327">
    <property type="entry name" value="CcmF_C"/>
    <property type="match status" value="1"/>
</dbReference>
<evidence type="ECO:0000256" key="5">
    <source>
        <dbReference type="ARBA" id="ARBA00022692"/>
    </source>
</evidence>
<dbReference type="InterPro" id="IPR002541">
    <property type="entry name" value="Cyt_c_assembly"/>
</dbReference>
<proteinExistence type="inferred from homology"/>
<dbReference type="PRINTS" id="PR01411">
    <property type="entry name" value="CCMFBIOGNSIS"/>
</dbReference>
<evidence type="ECO:0000256" key="2">
    <source>
        <dbReference type="ARBA" id="ARBA00009186"/>
    </source>
</evidence>
<evidence type="ECO:0000259" key="12">
    <source>
        <dbReference type="Pfam" id="PF16327"/>
    </source>
</evidence>
<evidence type="ECO:0000313" key="13">
    <source>
        <dbReference type="EMBL" id="TKI03863.1"/>
    </source>
</evidence>
<feature type="transmembrane region" description="Helical" evidence="10">
    <location>
        <begin position="395"/>
        <end position="414"/>
    </location>
</feature>
<feature type="transmembrane region" description="Helical" evidence="10">
    <location>
        <begin position="178"/>
        <end position="198"/>
    </location>
</feature>